<dbReference type="OrthoDB" id="1735038at2759"/>
<feature type="chain" id="PRO_5040445674" description="Peptidase S28" evidence="6">
    <location>
        <begin position="22"/>
        <end position="563"/>
    </location>
</feature>
<gene>
    <name evidence="7" type="ORF">H0H81_005897</name>
</gene>
<keyword evidence="3 6" id="KW-0732">Signal</keyword>
<reference evidence="7" key="2">
    <citation type="submission" date="2021-10" db="EMBL/GenBank/DDBJ databases">
        <title>Phylogenomics reveals ancestral predisposition of the termite-cultivated fungus Termitomyces towards a domesticated lifestyle.</title>
        <authorList>
            <person name="Auxier B."/>
            <person name="Grum-Grzhimaylo A."/>
            <person name="Cardenas M.E."/>
            <person name="Lodge J.D."/>
            <person name="Laessoe T."/>
            <person name="Pedersen O."/>
            <person name="Smith M.E."/>
            <person name="Kuyper T.W."/>
            <person name="Franco-Molano E.A."/>
            <person name="Baroni T.J."/>
            <person name="Aanen D.K."/>
        </authorList>
    </citation>
    <scope>NUCLEOTIDE SEQUENCE</scope>
    <source>
        <strain evidence="7">D49</strain>
    </source>
</reference>
<comment type="similarity">
    <text evidence="1">Belongs to the peptidase S28 family.</text>
</comment>
<protein>
    <recommendedName>
        <fullName evidence="9">Peptidase S28</fullName>
    </recommendedName>
</protein>
<dbReference type="InterPro" id="IPR008758">
    <property type="entry name" value="Peptidase_S28"/>
</dbReference>
<sequence length="563" mass="62629">MARKLALLVAPLALLSQLAIAILPDGRPHANVMRPPGIPFVKVVAPDAPVVSRNGTELPPYSTTYFFDQLIDHNNPSLGTFKQRFWHTWEYYEPGGPIILSTPGEGNADGYYTYLTNRTINGQIAQQQNGSTIVLEHRFYGFSNPRPDLSVESLKLHTLQQAIDDLEYFAKTVNLPMPGGDQVTPDKAPWILIGGSYSGALTSWTMVNKPGLFFAGYASSGVVQAILNFWEYFEPIRLNMPSNCSADVQAVIGHIDKVFTSKDTQKINEIKESFGMSNVTHLDDVAGALRNNLWDWQSLQPTSGPNAQFYRFCDALEVKDGISAPAEGWGLDHALAAWASYFKNTYYPIICDGVGAEECLGTYDTTLDFWTDTSINNSYRSWFWIVCNEVGYLQEGAPKRHPTLVTRLVQPEYDLRQCQQMFPAAFPKPPKTQIERTNRLYKGWNVKLNRIFFANGIRDPWKDATVSATRVNVKSTPEQPIGLSDGFHCSDLGTASGNIDATVRAVQLQALASMKTWLSTWKPNPRPPTTRPPRASVADPSRRIMRPEVVKPINAFAKGSGTV</sequence>
<reference evidence="7" key="1">
    <citation type="submission" date="2021-02" db="EMBL/GenBank/DDBJ databases">
        <authorList>
            <person name="Nieuwenhuis M."/>
            <person name="Van De Peppel L.J.J."/>
        </authorList>
    </citation>
    <scope>NUCLEOTIDE SEQUENCE</scope>
    <source>
        <strain evidence="7">D49</strain>
    </source>
</reference>
<proteinExistence type="inferred from homology"/>
<dbReference type="AlphaFoldDB" id="A0A9P7FWM2"/>
<dbReference type="GO" id="GO:0008239">
    <property type="term" value="F:dipeptidyl-peptidase activity"/>
    <property type="evidence" value="ECO:0007669"/>
    <property type="project" value="TreeGrafter"/>
</dbReference>
<dbReference type="InterPro" id="IPR029058">
    <property type="entry name" value="AB_hydrolase_fold"/>
</dbReference>
<evidence type="ECO:0000256" key="6">
    <source>
        <dbReference type="SAM" id="SignalP"/>
    </source>
</evidence>
<organism evidence="7 8">
    <name type="scientific">Sphagnurus paluster</name>
    <dbReference type="NCBI Taxonomy" id="117069"/>
    <lineage>
        <taxon>Eukaryota</taxon>
        <taxon>Fungi</taxon>
        <taxon>Dikarya</taxon>
        <taxon>Basidiomycota</taxon>
        <taxon>Agaricomycotina</taxon>
        <taxon>Agaricomycetes</taxon>
        <taxon>Agaricomycetidae</taxon>
        <taxon>Agaricales</taxon>
        <taxon>Tricholomatineae</taxon>
        <taxon>Lyophyllaceae</taxon>
        <taxon>Sphagnurus</taxon>
    </lineage>
</organism>
<evidence type="ECO:0000256" key="1">
    <source>
        <dbReference type="ARBA" id="ARBA00011079"/>
    </source>
</evidence>
<evidence type="ECO:0008006" key="9">
    <source>
        <dbReference type="Google" id="ProtNLM"/>
    </source>
</evidence>
<evidence type="ECO:0000313" key="7">
    <source>
        <dbReference type="EMBL" id="KAG5639714.1"/>
    </source>
</evidence>
<dbReference type="SUPFAM" id="SSF53474">
    <property type="entry name" value="alpha/beta-Hydrolases"/>
    <property type="match status" value="1"/>
</dbReference>
<evidence type="ECO:0000256" key="3">
    <source>
        <dbReference type="ARBA" id="ARBA00022729"/>
    </source>
</evidence>
<comment type="caution">
    <text evidence="7">The sequence shown here is derived from an EMBL/GenBank/DDBJ whole genome shotgun (WGS) entry which is preliminary data.</text>
</comment>
<dbReference type="EMBL" id="JABCKI010005715">
    <property type="protein sequence ID" value="KAG5639714.1"/>
    <property type="molecule type" value="Genomic_DNA"/>
</dbReference>
<dbReference type="PANTHER" id="PTHR11010">
    <property type="entry name" value="PROTEASE S28 PRO-X CARBOXYPEPTIDASE-RELATED"/>
    <property type="match status" value="1"/>
</dbReference>
<keyword evidence="4" id="KW-0378">Hydrolase</keyword>
<dbReference type="Proteomes" id="UP000717328">
    <property type="component" value="Unassembled WGS sequence"/>
</dbReference>
<dbReference type="GO" id="GO:0070008">
    <property type="term" value="F:serine-type exopeptidase activity"/>
    <property type="evidence" value="ECO:0007669"/>
    <property type="project" value="InterPro"/>
</dbReference>
<dbReference type="Gene3D" id="3.40.50.1820">
    <property type="entry name" value="alpha/beta hydrolase"/>
    <property type="match status" value="2"/>
</dbReference>
<dbReference type="Pfam" id="PF05577">
    <property type="entry name" value="Peptidase_S28"/>
    <property type="match status" value="1"/>
</dbReference>
<evidence type="ECO:0000256" key="5">
    <source>
        <dbReference type="ARBA" id="ARBA00023180"/>
    </source>
</evidence>
<name>A0A9P7FWM2_9AGAR</name>
<evidence type="ECO:0000313" key="8">
    <source>
        <dbReference type="Proteomes" id="UP000717328"/>
    </source>
</evidence>
<keyword evidence="8" id="KW-1185">Reference proteome</keyword>
<feature type="signal peptide" evidence="6">
    <location>
        <begin position="1"/>
        <end position="21"/>
    </location>
</feature>
<keyword evidence="5" id="KW-0325">Glycoprotein</keyword>
<keyword evidence="2" id="KW-0645">Protease</keyword>
<dbReference type="GO" id="GO:0006508">
    <property type="term" value="P:proteolysis"/>
    <property type="evidence" value="ECO:0007669"/>
    <property type="project" value="UniProtKB-KW"/>
</dbReference>
<evidence type="ECO:0000256" key="4">
    <source>
        <dbReference type="ARBA" id="ARBA00022801"/>
    </source>
</evidence>
<evidence type="ECO:0000256" key="2">
    <source>
        <dbReference type="ARBA" id="ARBA00022670"/>
    </source>
</evidence>
<accession>A0A9P7FWM2</accession>
<dbReference type="PANTHER" id="PTHR11010:SF23">
    <property type="entry name" value="SERINE PEPTIDASE"/>
    <property type="match status" value="1"/>
</dbReference>